<dbReference type="GO" id="GO:0016747">
    <property type="term" value="F:acyltransferase activity, transferring groups other than amino-acyl groups"/>
    <property type="evidence" value="ECO:0007669"/>
    <property type="project" value="InterPro"/>
</dbReference>
<proteinExistence type="predicted"/>
<gene>
    <name evidence="2" type="ORF">GA0061100_11196</name>
</gene>
<dbReference type="Gene3D" id="3.40.630.30">
    <property type="match status" value="1"/>
</dbReference>
<dbReference type="InterPro" id="IPR016181">
    <property type="entry name" value="Acyl_CoA_acyltransferase"/>
</dbReference>
<dbReference type="Gene3D" id="3.40.630.90">
    <property type="match status" value="1"/>
</dbReference>
<sequence>MQTDDINLVSFTPEHVDGALALSRQAKWPHRAEDWHLVLRLSHGVAAMDEMGHVVGTILMTPYGQDCATINMVIVDENLRGRGLGRKLMDRAMALAGDRPLRLIATADGLPLYRKLGFVAEGEIFQHQGHLADLIPAGDVEAATADDLSAIKALDQAAFGADRSTLIDALVGVAQLFVIRRHGRVEAFGALRAFGRGDVIGPVVASNAEDAKSLITALALRKSSDFLRVDTNEGSGLTGWLAEIGLNHVGGGIAMRRSAGAAAAGKDARIFALANQALG</sequence>
<evidence type="ECO:0000313" key="3">
    <source>
        <dbReference type="Proteomes" id="UP000186228"/>
    </source>
</evidence>
<evidence type="ECO:0000259" key="1">
    <source>
        <dbReference type="PROSITE" id="PS51186"/>
    </source>
</evidence>
<name>A0A1C3W589_9HYPH</name>
<dbReference type="InterPro" id="IPR052729">
    <property type="entry name" value="Acyl/Acetyltrans_Enzymes"/>
</dbReference>
<dbReference type="Proteomes" id="UP000186228">
    <property type="component" value="Unassembled WGS sequence"/>
</dbReference>
<dbReference type="STRING" id="52131.GA0061100_11196"/>
<feature type="domain" description="N-acetyltransferase" evidence="1">
    <location>
        <begin position="6"/>
        <end position="141"/>
    </location>
</feature>
<dbReference type="Pfam" id="PF00583">
    <property type="entry name" value="Acetyltransf_1"/>
    <property type="match status" value="1"/>
</dbReference>
<dbReference type="SUPFAM" id="SSF55729">
    <property type="entry name" value="Acyl-CoA N-acyltransferases (Nat)"/>
    <property type="match status" value="1"/>
</dbReference>
<dbReference type="RefSeq" id="WP_075856026.1">
    <property type="nucleotide sequence ID" value="NZ_FMAC01000011.1"/>
</dbReference>
<reference evidence="3" key="1">
    <citation type="submission" date="2016-08" db="EMBL/GenBank/DDBJ databases">
        <authorList>
            <person name="Varghese N."/>
            <person name="Submissions Spin"/>
        </authorList>
    </citation>
    <scope>NUCLEOTIDE SEQUENCE [LARGE SCALE GENOMIC DNA]</scope>
    <source>
        <strain evidence="3">CCBAU 57015</strain>
    </source>
</reference>
<dbReference type="PANTHER" id="PTHR47237">
    <property type="entry name" value="SLL0310 PROTEIN"/>
    <property type="match status" value="1"/>
</dbReference>
<dbReference type="AlphaFoldDB" id="A0A1C3W589"/>
<organism evidence="2 3">
    <name type="scientific">Rhizobium hainanense</name>
    <dbReference type="NCBI Taxonomy" id="52131"/>
    <lineage>
        <taxon>Bacteria</taxon>
        <taxon>Pseudomonadati</taxon>
        <taxon>Pseudomonadota</taxon>
        <taxon>Alphaproteobacteria</taxon>
        <taxon>Hyphomicrobiales</taxon>
        <taxon>Rhizobiaceae</taxon>
        <taxon>Rhizobium/Agrobacterium group</taxon>
        <taxon>Rhizobium</taxon>
    </lineage>
</organism>
<keyword evidence="2" id="KW-0808">Transferase</keyword>
<dbReference type="InterPro" id="IPR000182">
    <property type="entry name" value="GNAT_dom"/>
</dbReference>
<dbReference type="PANTHER" id="PTHR47237:SF2">
    <property type="entry name" value="BLL4206 PROTEIN"/>
    <property type="match status" value="1"/>
</dbReference>
<dbReference type="PROSITE" id="PS51186">
    <property type="entry name" value="GNAT"/>
    <property type="match status" value="1"/>
</dbReference>
<dbReference type="InterPro" id="IPR041496">
    <property type="entry name" value="YitH/HolE_GNAT"/>
</dbReference>
<evidence type="ECO:0000313" key="2">
    <source>
        <dbReference type="EMBL" id="SCB34978.1"/>
    </source>
</evidence>
<dbReference type="EMBL" id="FMAC01000011">
    <property type="protein sequence ID" value="SCB34978.1"/>
    <property type="molecule type" value="Genomic_DNA"/>
</dbReference>
<accession>A0A1C3W589</accession>
<keyword evidence="3" id="KW-1185">Reference proteome</keyword>
<dbReference type="CDD" id="cd04301">
    <property type="entry name" value="NAT_SF"/>
    <property type="match status" value="1"/>
</dbReference>
<dbReference type="OrthoDB" id="8453373at2"/>
<protein>
    <submittedName>
        <fullName evidence="2">Acetyltransferase (GNAT) domain-containing protein</fullName>
    </submittedName>
</protein>
<dbReference type="Pfam" id="PF18014">
    <property type="entry name" value="Acetyltransf_18"/>
    <property type="match status" value="1"/>
</dbReference>